<gene>
    <name evidence="5" type="ORF">N0F65_009759</name>
</gene>
<comment type="caution">
    <text evidence="5">The sequence shown here is derived from an EMBL/GenBank/DDBJ whole genome shotgun (WGS) entry which is preliminary data.</text>
</comment>
<dbReference type="GO" id="GO:0005759">
    <property type="term" value="C:mitochondrial matrix"/>
    <property type="evidence" value="ECO:0007669"/>
    <property type="project" value="TreeGrafter"/>
</dbReference>
<keyword evidence="6" id="KW-1185">Reference proteome</keyword>
<evidence type="ECO:0000256" key="4">
    <source>
        <dbReference type="ARBA" id="ARBA00047303"/>
    </source>
</evidence>
<proteinExistence type="predicted"/>
<dbReference type="EMBL" id="DAKRPA010000217">
    <property type="protein sequence ID" value="DAZ95128.1"/>
    <property type="molecule type" value="Genomic_DNA"/>
</dbReference>
<dbReference type="GO" id="GO:0005634">
    <property type="term" value="C:nucleus"/>
    <property type="evidence" value="ECO:0007669"/>
    <property type="project" value="TreeGrafter"/>
</dbReference>
<accession>A0AAV2YP71</accession>
<name>A0AAV2YP71_9STRA</name>
<reference evidence="5" key="2">
    <citation type="journal article" date="2023" name="Microbiol Resour">
        <title>Decontamination and Annotation of the Draft Genome Sequence of the Oomycete Lagenidium giganteum ARSEF 373.</title>
        <authorList>
            <person name="Morgan W.R."/>
            <person name="Tartar A."/>
        </authorList>
    </citation>
    <scope>NUCLEOTIDE SEQUENCE</scope>
    <source>
        <strain evidence="5">ARSEF 373</strain>
    </source>
</reference>
<comment type="catalytic activity">
    <reaction evidence="4">
        <text>DNA(n) + a 2'-deoxyribonucleoside 5'-triphosphate = DNA(n+1) + diphosphate</text>
        <dbReference type="Rhea" id="RHEA:22508"/>
        <dbReference type="Rhea" id="RHEA-COMP:17339"/>
        <dbReference type="Rhea" id="RHEA-COMP:17340"/>
        <dbReference type="ChEBI" id="CHEBI:33019"/>
        <dbReference type="ChEBI" id="CHEBI:61560"/>
        <dbReference type="ChEBI" id="CHEBI:173112"/>
        <dbReference type="EC" id="2.7.7.7"/>
    </reaction>
    <physiologicalReaction direction="left-to-right" evidence="4">
        <dbReference type="Rhea" id="RHEA:22509"/>
    </physiologicalReaction>
</comment>
<reference evidence="5" key="1">
    <citation type="submission" date="2022-11" db="EMBL/GenBank/DDBJ databases">
        <authorList>
            <person name="Morgan W.R."/>
            <person name="Tartar A."/>
        </authorList>
    </citation>
    <scope>NUCLEOTIDE SEQUENCE</scope>
    <source>
        <strain evidence="5">ARSEF 373</strain>
    </source>
</reference>
<evidence type="ECO:0000256" key="1">
    <source>
        <dbReference type="ARBA" id="ARBA00026139"/>
    </source>
</evidence>
<dbReference type="GO" id="GO:0003682">
    <property type="term" value="F:chromatin binding"/>
    <property type="evidence" value="ECO:0007669"/>
    <property type="project" value="TreeGrafter"/>
</dbReference>
<protein>
    <recommendedName>
        <fullName evidence="1">DNA-directed primase/polymerase protein</fullName>
        <ecNumber evidence="3">2.7.7.102</ecNumber>
    </recommendedName>
</protein>
<dbReference type="PANTHER" id="PTHR31399">
    <property type="entry name" value="DNA-DIRECTED PRIMASE / POLYMERASE PROTEIN"/>
    <property type="match status" value="1"/>
</dbReference>
<sequence length="611" mass="69069">MVDEWLCQELLVWTGVTGIGQCTAQNAEARDVDVMRTPLVVSVDAAIGIHIRRQQLPNGSAERVLWIPQDHLALHSVHHVTPFQSRVVISVDLPNEQQQWFFMGKIGRVSATRAAAALYDDTDARQLLRGLHTAFPDVPLSPAARDWIAPRPESLLRKRRRTLTASSFYGHSPSAQPSLQSDTHQLWTRFRERLQFSIERSQQCQLEGSAPVSAIFPRQVEAFEFAADVLAFRRSLVNRHALQAAAGTDDWFPRVFAFEGASDGRRRFLVTTLAAFWKQYKETASSERHVYEIIRENVPCRLYFDLEFSKPLNPGVDGDALVARLVCLLQVQLFRCYQMAFSKTGHIVQLDSSTDAKFSRHLIIHLPGNVLFKNNLHVGAFVRSMVSDLISTDAASPFDVEGSDGKTLFIDLGVYTRHRMFRIWKSSKYRKHVCLEYHPPVLDHAPDGPLMLKRSLVCPYASTDEIASLPDSSQPQLIFFEHGVVSTNRARLGPSPRDASRSAIKCTEGRSSTLPELDAFILSQATKGGIQGDIRAVQMLFPANDTDTDTDPVTRLPYMLVYHMARNRWCQNIQRAHKSNNIMFVVDLDQRVWYQKCHDATCKAIDYSSLH</sequence>
<dbReference type="Pfam" id="PF03121">
    <property type="entry name" value="Herpes_UL52"/>
    <property type="match status" value="1"/>
</dbReference>
<dbReference type="GO" id="GO:0031297">
    <property type="term" value="P:replication fork processing"/>
    <property type="evidence" value="ECO:0007669"/>
    <property type="project" value="TreeGrafter"/>
</dbReference>
<evidence type="ECO:0000256" key="3">
    <source>
        <dbReference type="ARBA" id="ARBA00044768"/>
    </source>
</evidence>
<evidence type="ECO:0000313" key="5">
    <source>
        <dbReference type="EMBL" id="DAZ95128.1"/>
    </source>
</evidence>
<dbReference type="AlphaFoldDB" id="A0AAV2YP71"/>
<dbReference type="PANTHER" id="PTHR31399:SF0">
    <property type="entry name" value="DNA-DIRECTED PRIMASE_POLYMERASE PROTEIN"/>
    <property type="match status" value="1"/>
</dbReference>
<dbReference type="Proteomes" id="UP001146120">
    <property type="component" value="Unassembled WGS sequence"/>
</dbReference>
<dbReference type="GO" id="GO:0042276">
    <property type="term" value="P:error-prone translesion synthesis"/>
    <property type="evidence" value="ECO:0007669"/>
    <property type="project" value="InterPro"/>
</dbReference>
<comment type="catalytic activity">
    <reaction evidence="2">
        <text>ssDNA + n NTP = ssDNA/pppN(pN)n-1 hybrid + (n-1) diphosphate.</text>
        <dbReference type="EC" id="2.7.7.102"/>
    </reaction>
</comment>
<dbReference type="GO" id="GO:0006264">
    <property type="term" value="P:mitochondrial DNA replication"/>
    <property type="evidence" value="ECO:0007669"/>
    <property type="project" value="TreeGrafter"/>
</dbReference>
<evidence type="ECO:0000256" key="2">
    <source>
        <dbReference type="ARBA" id="ARBA00044677"/>
    </source>
</evidence>
<dbReference type="GO" id="GO:0003887">
    <property type="term" value="F:DNA-directed DNA polymerase activity"/>
    <property type="evidence" value="ECO:0007669"/>
    <property type="project" value="UniProtKB-EC"/>
</dbReference>
<dbReference type="InterPro" id="IPR044917">
    <property type="entry name" value="PRIMPOL"/>
</dbReference>
<evidence type="ECO:0000313" key="6">
    <source>
        <dbReference type="Proteomes" id="UP001146120"/>
    </source>
</evidence>
<organism evidence="5 6">
    <name type="scientific">Lagenidium giganteum</name>
    <dbReference type="NCBI Taxonomy" id="4803"/>
    <lineage>
        <taxon>Eukaryota</taxon>
        <taxon>Sar</taxon>
        <taxon>Stramenopiles</taxon>
        <taxon>Oomycota</taxon>
        <taxon>Peronosporomycetes</taxon>
        <taxon>Pythiales</taxon>
        <taxon>Pythiaceae</taxon>
    </lineage>
</organism>
<dbReference type="EC" id="2.7.7.102" evidence="3"/>
<dbReference type="GO" id="GO:0009411">
    <property type="term" value="P:response to UV"/>
    <property type="evidence" value="ECO:0007669"/>
    <property type="project" value="TreeGrafter"/>
</dbReference>